<dbReference type="SUPFAM" id="SSF53335">
    <property type="entry name" value="S-adenosyl-L-methionine-dependent methyltransferases"/>
    <property type="match status" value="1"/>
</dbReference>
<feature type="active site" description="Nucleophile" evidence="8">
    <location>
        <position position="781"/>
    </location>
</feature>
<dbReference type="Proteomes" id="UP000189701">
    <property type="component" value="Unplaced"/>
</dbReference>
<dbReference type="GeneID" id="104233957"/>
<feature type="binding site" evidence="8">
    <location>
        <position position="604"/>
    </location>
    <ligand>
        <name>S-adenosyl-L-methionine</name>
        <dbReference type="ChEBI" id="CHEBI:59789"/>
    </ligand>
</feature>
<dbReference type="GO" id="GO:0006396">
    <property type="term" value="P:RNA processing"/>
    <property type="evidence" value="ECO:0007669"/>
    <property type="project" value="InterPro"/>
</dbReference>
<keyword evidence="4 7" id="KW-0479">Metal-binding</keyword>
<dbReference type="InterPro" id="IPR036855">
    <property type="entry name" value="Znf_CCCH_sf"/>
</dbReference>
<dbReference type="InterPro" id="IPR030390">
    <property type="entry name" value="MeTrfase_TrmA_AS"/>
</dbReference>
<feature type="compositionally biased region" description="Polar residues" evidence="10">
    <location>
        <begin position="657"/>
        <end position="673"/>
    </location>
</feature>
<dbReference type="KEGG" id="nsy:104233957"/>
<dbReference type="InterPro" id="IPR029063">
    <property type="entry name" value="SAM-dependent_MTases_sf"/>
</dbReference>
<dbReference type="Pfam" id="PF00642">
    <property type="entry name" value="zf-CCCH"/>
    <property type="match status" value="1"/>
</dbReference>
<dbReference type="SUPFAM" id="SSF90229">
    <property type="entry name" value="CCCH zinc finger"/>
    <property type="match status" value="1"/>
</dbReference>
<feature type="compositionally biased region" description="Polar residues" evidence="10">
    <location>
        <begin position="18"/>
        <end position="28"/>
    </location>
</feature>
<feature type="binding site" evidence="8">
    <location>
        <position position="753"/>
    </location>
    <ligand>
        <name>S-adenosyl-L-methionine</name>
        <dbReference type="ChEBI" id="CHEBI:59789"/>
    </ligand>
</feature>
<evidence type="ECO:0000256" key="2">
    <source>
        <dbReference type="ARBA" id="ARBA00022679"/>
    </source>
</evidence>
<dbReference type="PROSITE" id="PS50103">
    <property type="entry name" value="ZF_C3H1"/>
    <property type="match status" value="1"/>
</dbReference>
<dbReference type="InterPro" id="IPR035979">
    <property type="entry name" value="RBD_domain_sf"/>
</dbReference>
<dbReference type="InterPro" id="IPR000571">
    <property type="entry name" value="Znf_CCCH"/>
</dbReference>
<feature type="compositionally biased region" description="Polar residues" evidence="10">
    <location>
        <begin position="230"/>
        <end position="254"/>
    </location>
</feature>
<feature type="region of interest" description="Disordered" evidence="10">
    <location>
        <begin position="797"/>
        <end position="833"/>
    </location>
</feature>
<dbReference type="RefSeq" id="XP_009785727.1">
    <property type="nucleotide sequence ID" value="XM_009787425.1"/>
</dbReference>
<dbReference type="Pfam" id="PF00076">
    <property type="entry name" value="RRM_1"/>
    <property type="match status" value="1"/>
</dbReference>
<feature type="region of interest" description="Disordered" evidence="10">
    <location>
        <begin position="220"/>
        <end position="270"/>
    </location>
</feature>
<dbReference type="GO" id="GO:0008270">
    <property type="term" value="F:zinc ion binding"/>
    <property type="evidence" value="ECO:0007669"/>
    <property type="project" value="UniProtKB-KW"/>
</dbReference>
<evidence type="ECO:0000256" key="1">
    <source>
        <dbReference type="ARBA" id="ARBA00022603"/>
    </source>
</evidence>
<comment type="similarity">
    <text evidence="8">Belongs to the class I-like SAM-binding methyltransferase superfamily. RNA M5U methyltransferase family.</text>
</comment>
<evidence type="ECO:0000256" key="5">
    <source>
        <dbReference type="ARBA" id="ARBA00022771"/>
    </source>
</evidence>
<feature type="compositionally biased region" description="Polar residues" evidence="10">
    <location>
        <begin position="1"/>
        <end position="10"/>
    </location>
</feature>
<comment type="caution">
    <text evidence="8">Lacks conserved residue(s) required for the propagation of feature annotation.</text>
</comment>
<dbReference type="STRING" id="4096.A0A1U7X0P1"/>
<evidence type="ECO:0000256" key="10">
    <source>
        <dbReference type="SAM" id="MobiDB-lite"/>
    </source>
</evidence>
<reference evidence="13" key="2">
    <citation type="submission" date="2025-08" db="UniProtKB">
        <authorList>
            <consortium name="RefSeq"/>
        </authorList>
    </citation>
    <scope>IDENTIFICATION</scope>
    <source>
        <tissue evidence="13">Leaf</tissue>
    </source>
</reference>
<gene>
    <name evidence="13" type="primary">LOC104233957</name>
</gene>
<dbReference type="InterPro" id="IPR045850">
    <property type="entry name" value="TRM2_met"/>
</dbReference>
<evidence type="ECO:0000313" key="12">
    <source>
        <dbReference type="Proteomes" id="UP000189701"/>
    </source>
</evidence>
<keyword evidence="6 7" id="KW-0862">Zinc</keyword>
<dbReference type="Pfam" id="PF13847">
    <property type="entry name" value="Methyltransf_31"/>
    <property type="match status" value="1"/>
</dbReference>
<keyword evidence="3 8" id="KW-0949">S-adenosyl-L-methionine</keyword>
<dbReference type="PROSITE" id="PS51687">
    <property type="entry name" value="SAM_MT_RNA_M5U"/>
    <property type="match status" value="1"/>
</dbReference>
<dbReference type="eggNOG" id="KOG1677">
    <property type="taxonomic scope" value="Eukaryota"/>
</dbReference>
<dbReference type="Gene3D" id="3.30.70.330">
    <property type="match status" value="1"/>
</dbReference>
<dbReference type="Gene3D" id="4.10.1000.10">
    <property type="entry name" value="Zinc finger, CCCH-type"/>
    <property type="match status" value="1"/>
</dbReference>
<keyword evidence="5 7" id="KW-0863">Zinc-finger</keyword>
<feature type="region of interest" description="Disordered" evidence="10">
    <location>
        <begin position="647"/>
        <end position="719"/>
    </location>
</feature>
<evidence type="ECO:0000256" key="4">
    <source>
        <dbReference type="ARBA" id="ARBA00022723"/>
    </source>
</evidence>
<feature type="region of interest" description="Disordered" evidence="10">
    <location>
        <begin position="1"/>
        <end position="59"/>
    </location>
</feature>
<dbReference type="SMART" id="SM00360">
    <property type="entry name" value="RRM"/>
    <property type="match status" value="1"/>
</dbReference>
<feature type="binding site" evidence="8">
    <location>
        <position position="554"/>
    </location>
    <ligand>
        <name>S-adenosyl-L-methionine</name>
        <dbReference type="ChEBI" id="CHEBI:59789"/>
    </ligand>
</feature>
<dbReference type="CDD" id="cd00590">
    <property type="entry name" value="RRM_SF"/>
    <property type="match status" value="1"/>
</dbReference>
<evidence type="ECO:0000256" key="6">
    <source>
        <dbReference type="ARBA" id="ARBA00022833"/>
    </source>
</evidence>
<evidence type="ECO:0000256" key="8">
    <source>
        <dbReference type="PROSITE-ProRule" id="PRU01024"/>
    </source>
</evidence>
<dbReference type="SUPFAM" id="SSF54928">
    <property type="entry name" value="RNA-binding domain, RBD"/>
    <property type="match status" value="1"/>
</dbReference>
<dbReference type="InterPro" id="IPR000504">
    <property type="entry name" value="RRM_dom"/>
</dbReference>
<feature type="active site" evidence="9">
    <location>
        <position position="781"/>
    </location>
</feature>
<sequence>MSTETLNTKINGEDSTEQLHSPETSTDLTVEITPTEKRKREETETETETGQQQQQPNPLWKTSLCSYFRRNDNSCSHGDSCRYAHGESELRPRPDNTWDPTSERAKKIAKKDDDGDKSENKEEEKCNDVMMTEALDNEEECSSSGTGLSKCLVNLPMKWSSDNLRCFLKQHDVTFKSAKKKKGMVVGFVTFENPEQVKSALKELNGKLVGNKNLKVGDVIPRPFERKGNSAISSSPASQQGEKQTQTGDSLDSTKISDETEAEDPLSSDSVLKGRSVRDVVTPLANVPYADQLEQKKSSLMQTLKKLTRNARKACPNGVSLPEWILKSREIGGQPCKLEGIIDSPLIEGYRNKCEFSVGYSVLGKPTVGFLLGNFREGVTAVEEPVNCPNVSGIACKYAAIFQDFLQQSTLPIWNRLNNTGFWRQLTVREGRMPGKKVKVENSDASISEVMLIVQVCTLALDDAVVNDEFQSMAKAFAMGASSASPTLPLTVLVVQDHTGISNVAPADAPLRVLPFPKRESYSELQADNAVAEAKIHDFINGLRFCISPTAFFQVNTLAAEKLYSLAGDWASLGPDTLLFDVCCGTGTIGLTLANRVGMVVGIEMNASAVSDAQRNAEINGIKNCRFICGKAEDVMGSVLREYLTSPPKVDGIPDIQENTTSTEKTDSIVNASETDEGSGIGSATAPIGNTDSTDNTVEPEGKAGLERTNGTSLSESSAGCITESETQLGKSCSSDNLTTSVRHFKNVVAIVDPPRVGLHPTVIKLLRTNSRLRRLVYISCNPESLVANAIELCTPSPDEAERGNNKNNRGWRNMSSASLARHRTKSMPSSEPFQPVKAMAVDLFPHTSHCELVMLLER</sequence>
<protein>
    <submittedName>
        <fullName evidence="13">Zinc finger CCCH domain-containing protein 24 isoform X1</fullName>
    </submittedName>
</protein>
<reference evidence="12" key="1">
    <citation type="journal article" date="2013" name="Genome Biol.">
        <title>Reference genomes and transcriptomes of Nicotiana sylvestris and Nicotiana tomentosiformis.</title>
        <authorList>
            <person name="Sierro N."/>
            <person name="Battey J.N."/>
            <person name="Ouadi S."/>
            <person name="Bovet L."/>
            <person name="Goepfert S."/>
            <person name="Bakaher N."/>
            <person name="Peitsch M.C."/>
            <person name="Ivanov N.V."/>
        </authorList>
    </citation>
    <scope>NUCLEOTIDE SEQUENCE [LARGE SCALE GENOMIC DNA]</scope>
</reference>
<dbReference type="GO" id="GO:0008173">
    <property type="term" value="F:RNA methyltransferase activity"/>
    <property type="evidence" value="ECO:0007669"/>
    <property type="project" value="InterPro"/>
</dbReference>
<feature type="zinc finger region" description="C3H1-type" evidence="7">
    <location>
        <begin position="59"/>
        <end position="88"/>
    </location>
</feature>
<feature type="region of interest" description="Disordered" evidence="10">
    <location>
        <begin position="83"/>
        <end position="125"/>
    </location>
</feature>
<keyword evidence="12" id="KW-1185">Reference proteome</keyword>
<name>A0A1U7X0P1_NICSY</name>
<dbReference type="GO" id="GO:0032259">
    <property type="term" value="P:methylation"/>
    <property type="evidence" value="ECO:0007669"/>
    <property type="project" value="UniProtKB-KW"/>
</dbReference>
<dbReference type="AlphaFoldDB" id="A0A1U7X0P1"/>
<evidence type="ECO:0000256" key="9">
    <source>
        <dbReference type="PROSITE-ProRule" id="PRU10015"/>
    </source>
</evidence>
<keyword evidence="1 8" id="KW-0489">Methyltransferase</keyword>
<dbReference type="eggNOG" id="KOG2187">
    <property type="taxonomic scope" value="Eukaryota"/>
</dbReference>
<dbReference type="PANTHER" id="PTHR45904:SF2">
    <property type="entry name" value="TRNA (URACIL-5-)-METHYLTRANSFERASE HOMOLOG A"/>
    <property type="match status" value="1"/>
</dbReference>
<evidence type="ECO:0000313" key="13">
    <source>
        <dbReference type="RefSeq" id="XP_009785727.1"/>
    </source>
</evidence>
<dbReference type="InterPro" id="IPR010280">
    <property type="entry name" value="U5_MeTrfase_fam"/>
</dbReference>
<evidence type="ECO:0000256" key="3">
    <source>
        <dbReference type="ARBA" id="ARBA00022691"/>
    </source>
</evidence>
<keyword evidence="2 8" id="KW-0808">Transferase</keyword>
<dbReference type="InterPro" id="IPR012677">
    <property type="entry name" value="Nucleotide-bd_a/b_plait_sf"/>
</dbReference>
<dbReference type="SMART" id="SM00356">
    <property type="entry name" value="ZnF_C3H1"/>
    <property type="match status" value="1"/>
</dbReference>
<dbReference type="OrthoDB" id="10250660at2759"/>
<accession>A0A1U7X0P1</accession>
<dbReference type="PANTHER" id="PTHR45904">
    <property type="entry name" value="TRNA (URACIL-5-)-METHYLTRANSFERASE"/>
    <property type="match status" value="1"/>
</dbReference>
<dbReference type="CDD" id="cd02440">
    <property type="entry name" value="AdoMet_MTases"/>
    <property type="match status" value="1"/>
</dbReference>
<dbReference type="InterPro" id="IPR025714">
    <property type="entry name" value="Methyltranfer_dom"/>
</dbReference>
<evidence type="ECO:0000259" key="11">
    <source>
        <dbReference type="PROSITE" id="PS50103"/>
    </source>
</evidence>
<feature type="compositionally biased region" description="Polar residues" evidence="10">
    <location>
        <begin position="709"/>
        <end position="719"/>
    </location>
</feature>
<organism evidence="12 13">
    <name type="scientific">Nicotiana sylvestris</name>
    <name type="common">Wood tobacco</name>
    <name type="synonym">South American tobacco</name>
    <dbReference type="NCBI Taxonomy" id="4096"/>
    <lineage>
        <taxon>Eukaryota</taxon>
        <taxon>Viridiplantae</taxon>
        <taxon>Streptophyta</taxon>
        <taxon>Embryophyta</taxon>
        <taxon>Tracheophyta</taxon>
        <taxon>Spermatophyta</taxon>
        <taxon>Magnoliopsida</taxon>
        <taxon>eudicotyledons</taxon>
        <taxon>Gunneridae</taxon>
        <taxon>Pentapetalae</taxon>
        <taxon>asterids</taxon>
        <taxon>lamiids</taxon>
        <taxon>Solanales</taxon>
        <taxon>Solanaceae</taxon>
        <taxon>Nicotianoideae</taxon>
        <taxon>Nicotianeae</taxon>
        <taxon>Nicotiana</taxon>
    </lineage>
</organism>
<feature type="domain" description="C3H1-type" evidence="11">
    <location>
        <begin position="59"/>
        <end position="88"/>
    </location>
</feature>
<dbReference type="Gene3D" id="3.40.50.150">
    <property type="entry name" value="Vaccinia Virus protein VP39"/>
    <property type="match status" value="1"/>
</dbReference>
<evidence type="ECO:0000256" key="7">
    <source>
        <dbReference type="PROSITE-ProRule" id="PRU00723"/>
    </source>
</evidence>
<proteinExistence type="inferred from homology"/>
<dbReference type="PROSITE" id="PS01230">
    <property type="entry name" value="TRMA_1"/>
    <property type="match status" value="1"/>
</dbReference>
<dbReference type="Pfam" id="PF05958">
    <property type="entry name" value="tRNA_U5-meth_tr"/>
    <property type="match status" value="1"/>
</dbReference>
<feature type="compositionally biased region" description="Polar residues" evidence="10">
    <location>
        <begin position="688"/>
        <end position="697"/>
    </location>
</feature>
<dbReference type="GO" id="GO:0003723">
    <property type="term" value="F:RNA binding"/>
    <property type="evidence" value="ECO:0007669"/>
    <property type="project" value="InterPro"/>
</dbReference>